<evidence type="ECO:0000256" key="7">
    <source>
        <dbReference type="ARBA" id="ARBA00023136"/>
    </source>
</evidence>
<sequence length="369" mass="40954">MNTNNNKFDPYKYIPFIIIIFLIAKFIFKPGNLTWFFSSFKSLIIAAIIIYLLSPVVRAIKNKLKFRHTLSVLLTYILVFAFIILFIMLIIPTISDSVSSLVKNIQSVSTTEISDFINRLFVTNLISPEKITEIIELIEDSIVSFSSDLLSLSTQVISSIGSFISNVAILFLSLFMAFYALRDWDEISPKLNKFIRAILPKKYADWTIRVARLTDKAIKQFLIGKLYTCIILGLLVSIGIYIVNLVSPLKIPYAPLIGLIIGITNIIPYIGPFIGTVPCLIFALFSGFPETIALLAIILIMQQVDNIIVSPKILGSSVGLKPFWIVASVTIGGSFFGAAGMILSVPIASVILTLVMEKVNSIDIPDQND</sequence>
<evidence type="ECO:0000256" key="4">
    <source>
        <dbReference type="ARBA" id="ARBA00022475"/>
    </source>
</evidence>
<feature type="transmembrane region" description="Helical" evidence="8">
    <location>
        <begin position="322"/>
        <end position="355"/>
    </location>
</feature>
<keyword evidence="4" id="KW-1003">Cell membrane</keyword>
<evidence type="ECO:0000256" key="5">
    <source>
        <dbReference type="ARBA" id="ARBA00022692"/>
    </source>
</evidence>
<evidence type="ECO:0000256" key="1">
    <source>
        <dbReference type="ARBA" id="ARBA00004651"/>
    </source>
</evidence>
<feature type="transmembrane region" description="Helical" evidence="8">
    <location>
        <begin position="281"/>
        <end position="302"/>
    </location>
</feature>
<keyword evidence="5 8" id="KW-0812">Transmembrane</keyword>
<evidence type="ECO:0000256" key="6">
    <source>
        <dbReference type="ARBA" id="ARBA00022989"/>
    </source>
</evidence>
<feature type="transmembrane region" description="Helical" evidence="8">
    <location>
        <begin position="156"/>
        <end position="181"/>
    </location>
</feature>
<gene>
    <name evidence="9" type="ORF">SH1V18_37320</name>
</gene>
<feature type="transmembrane region" description="Helical" evidence="8">
    <location>
        <begin position="226"/>
        <end position="247"/>
    </location>
</feature>
<comment type="subcellular location">
    <subcellularLocation>
        <location evidence="1">Cell membrane</location>
        <topology evidence="1">Multi-pass membrane protein</topology>
    </subcellularLocation>
</comment>
<keyword evidence="10" id="KW-1185">Reference proteome</keyword>
<dbReference type="RefSeq" id="WP_281818123.1">
    <property type="nucleotide sequence ID" value="NZ_BRLB01000015.1"/>
</dbReference>
<evidence type="ECO:0000256" key="2">
    <source>
        <dbReference type="ARBA" id="ARBA00009773"/>
    </source>
</evidence>
<reference evidence="9" key="1">
    <citation type="submission" date="2022-06" db="EMBL/GenBank/DDBJ databases">
        <title>Vallitalea longa sp. nov., an anaerobic bacterium isolated from marine sediment.</title>
        <authorList>
            <person name="Hirano S."/>
            <person name="Terahara T."/>
            <person name="Mori K."/>
            <person name="Hamada M."/>
            <person name="Matsumoto R."/>
            <person name="Kobayashi T."/>
        </authorList>
    </citation>
    <scope>NUCLEOTIDE SEQUENCE</scope>
    <source>
        <strain evidence="9">SH18-1</strain>
    </source>
</reference>
<dbReference type="PANTHER" id="PTHR21716">
    <property type="entry name" value="TRANSMEMBRANE PROTEIN"/>
    <property type="match status" value="1"/>
</dbReference>
<evidence type="ECO:0000256" key="3">
    <source>
        <dbReference type="ARBA" id="ARBA00022448"/>
    </source>
</evidence>
<dbReference type="Pfam" id="PF01594">
    <property type="entry name" value="AI-2E_transport"/>
    <property type="match status" value="1"/>
</dbReference>
<dbReference type="GO" id="GO:0055085">
    <property type="term" value="P:transmembrane transport"/>
    <property type="evidence" value="ECO:0007669"/>
    <property type="project" value="TreeGrafter"/>
</dbReference>
<comment type="similarity">
    <text evidence="2">Belongs to the autoinducer-2 exporter (AI-2E) (TC 2.A.86) family.</text>
</comment>
<evidence type="ECO:0008006" key="11">
    <source>
        <dbReference type="Google" id="ProtNLM"/>
    </source>
</evidence>
<keyword evidence="3" id="KW-0813">Transport</keyword>
<evidence type="ECO:0000313" key="9">
    <source>
        <dbReference type="EMBL" id="GKX31252.1"/>
    </source>
</evidence>
<dbReference type="PANTHER" id="PTHR21716:SF53">
    <property type="entry name" value="PERMEASE PERM-RELATED"/>
    <property type="match status" value="1"/>
</dbReference>
<feature type="transmembrane region" description="Helical" evidence="8">
    <location>
        <begin position="73"/>
        <end position="94"/>
    </location>
</feature>
<dbReference type="InterPro" id="IPR002549">
    <property type="entry name" value="AI-2E-like"/>
</dbReference>
<name>A0A9W5YC29_9FIRM</name>
<accession>A0A9W5YC29</accession>
<feature type="transmembrane region" description="Helical" evidence="8">
    <location>
        <begin position="253"/>
        <end position="274"/>
    </location>
</feature>
<keyword evidence="6 8" id="KW-1133">Transmembrane helix</keyword>
<dbReference type="GO" id="GO:0005886">
    <property type="term" value="C:plasma membrane"/>
    <property type="evidence" value="ECO:0007669"/>
    <property type="project" value="UniProtKB-SubCell"/>
</dbReference>
<evidence type="ECO:0000256" key="8">
    <source>
        <dbReference type="SAM" id="Phobius"/>
    </source>
</evidence>
<dbReference type="EMBL" id="BRLB01000015">
    <property type="protein sequence ID" value="GKX31252.1"/>
    <property type="molecule type" value="Genomic_DNA"/>
</dbReference>
<protein>
    <recommendedName>
        <fullName evidence="11">AI-2E family transporter</fullName>
    </recommendedName>
</protein>
<proteinExistence type="inferred from homology"/>
<dbReference type="Proteomes" id="UP001144256">
    <property type="component" value="Unassembled WGS sequence"/>
</dbReference>
<evidence type="ECO:0000313" key="10">
    <source>
        <dbReference type="Proteomes" id="UP001144256"/>
    </source>
</evidence>
<organism evidence="9 10">
    <name type="scientific">Vallitalea longa</name>
    <dbReference type="NCBI Taxonomy" id="2936439"/>
    <lineage>
        <taxon>Bacteria</taxon>
        <taxon>Bacillati</taxon>
        <taxon>Bacillota</taxon>
        <taxon>Clostridia</taxon>
        <taxon>Lachnospirales</taxon>
        <taxon>Vallitaleaceae</taxon>
        <taxon>Vallitalea</taxon>
    </lineage>
</organism>
<comment type="caution">
    <text evidence="9">The sequence shown here is derived from an EMBL/GenBank/DDBJ whole genome shotgun (WGS) entry which is preliminary data.</text>
</comment>
<feature type="transmembrane region" description="Helical" evidence="8">
    <location>
        <begin position="12"/>
        <end position="28"/>
    </location>
</feature>
<keyword evidence="7 8" id="KW-0472">Membrane</keyword>
<dbReference type="AlphaFoldDB" id="A0A9W5YC29"/>